<keyword evidence="3" id="KW-0813">Transport</keyword>
<gene>
    <name evidence="11" type="ORF">HMPREF1171_03459</name>
</gene>
<dbReference type="HOGENOM" id="CLU_000604_1_11_6"/>
<dbReference type="Proteomes" id="UP000005149">
    <property type="component" value="Unassembled WGS sequence"/>
</dbReference>
<keyword evidence="5" id="KW-0410">Iron transport</keyword>
<dbReference type="GO" id="GO:0005886">
    <property type="term" value="C:plasma membrane"/>
    <property type="evidence" value="ECO:0007669"/>
    <property type="project" value="UniProtKB-SubCell"/>
</dbReference>
<keyword evidence="6" id="KW-0547">Nucleotide-binding</keyword>
<dbReference type="SMART" id="SM00382">
    <property type="entry name" value="AAA"/>
    <property type="match status" value="1"/>
</dbReference>
<reference evidence="11 12" key="1">
    <citation type="submission" date="2012-06" db="EMBL/GenBank/DDBJ databases">
        <title>The Genome Sequence of Aeromonas hydrophila SSU.</title>
        <authorList>
            <consortium name="The Broad Institute Genome Sequencing Platform"/>
            <person name="Earl A."/>
            <person name="Ward D."/>
            <person name="Feldgarden M."/>
            <person name="Gevers D."/>
            <person name="Chopra A."/>
            <person name="Walker B."/>
            <person name="Young S.K."/>
            <person name="Zeng Q."/>
            <person name="Gargeya S."/>
            <person name="Fitzgerald M."/>
            <person name="Haas B."/>
            <person name="Abouelleil A."/>
            <person name="Alvarado L."/>
            <person name="Arachchi H.M."/>
            <person name="Berlin A.M."/>
            <person name="Chapman S.B."/>
            <person name="Goldberg J."/>
            <person name="Griggs A."/>
            <person name="Gujja S."/>
            <person name="Hansen M."/>
            <person name="Howarth C."/>
            <person name="Imamovic A."/>
            <person name="Larimer J."/>
            <person name="McCowan C."/>
            <person name="Montmayeur A."/>
            <person name="Murphy C."/>
            <person name="Neiman D."/>
            <person name="Pearson M."/>
            <person name="Priest M."/>
            <person name="Roberts A."/>
            <person name="Saif S."/>
            <person name="Shea T."/>
            <person name="Sisk P."/>
            <person name="Sykes S."/>
            <person name="Wortman J."/>
            <person name="Nusbaum C."/>
            <person name="Birren B."/>
        </authorList>
    </citation>
    <scope>NUCLEOTIDE SEQUENCE [LARGE SCALE GENOMIC DNA]</scope>
    <source>
        <strain evidence="11 12">SSU</strain>
    </source>
</reference>
<organism evidence="11 12">
    <name type="scientific">Aeromonas dhakensis</name>
    <dbReference type="NCBI Taxonomy" id="196024"/>
    <lineage>
        <taxon>Bacteria</taxon>
        <taxon>Pseudomonadati</taxon>
        <taxon>Pseudomonadota</taxon>
        <taxon>Gammaproteobacteria</taxon>
        <taxon>Aeromonadales</taxon>
        <taxon>Aeromonadaceae</taxon>
        <taxon>Aeromonas</taxon>
    </lineage>
</organism>
<protein>
    <submittedName>
        <fullName evidence="11">Uncharacterized protein</fullName>
    </submittedName>
</protein>
<dbReference type="GO" id="GO:0005524">
    <property type="term" value="F:ATP binding"/>
    <property type="evidence" value="ECO:0007669"/>
    <property type="project" value="UniProtKB-KW"/>
</dbReference>
<evidence type="ECO:0000256" key="6">
    <source>
        <dbReference type="ARBA" id="ARBA00022741"/>
    </source>
</evidence>
<dbReference type="InterPro" id="IPR027417">
    <property type="entry name" value="P-loop_NTPase"/>
</dbReference>
<dbReference type="FunFam" id="3.40.50.300:FF:000134">
    <property type="entry name" value="Iron-enterobactin ABC transporter ATP-binding protein"/>
    <property type="match status" value="1"/>
</dbReference>
<dbReference type="InterPro" id="IPR003439">
    <property type="entry name" value="ABC_transporter-like_ATP-bd"/>
</dbReference>
<evidence type="ECO:0000256" key="3">
    <source>
        <dbReference type="ARBA" id="ARBA00022448"/>
    </source>
</evidence>
<name>K1K4S4_9GAMM</name>
<dbReference type="PANTHER" id="PTHR42771">
    <property type="entry name" value="IRON(3+)-HYDROXAMATE IMPORT ATP-BINDING PROTEIN FHUC"/>
    <property type="match status" value="1"/>
</dbReference>
<evidence type="ECO:0000256" key="10">
    <source>
        <dbReference type="ARBA" id="ARBA00023136"/>
    </source>
</evidence>
<comment type="caution">
    <text evidence="11">The sequence shown here is derived from an EMBL/GenBank/DDBJ whole genome shotgun (WGS) entry which is preliminary data.</text>
</comment>
<dbReference type="PATRIC" id="fig|1073377.4.peg.3518"/>
<keyword evidence="8" id="KW-0408">Iron</keyword>
<dbReference type="EMBL" id="AGWR01000032">
    <property type="protein sequence ID" value="EKB26759.1"/>
    <property type="molecule type" value="Genomic_DNA"/>
</dbReference>
<dbReference type="GO" id="GO:0016887">
    <property type="term" value="F:ATP hydrolysis activity"/>
    <property type="evidence" value="ECO:0007669"/>
    <property type="project" value="InterPro"/>
</dbReference>
<dbReference type="RefSeq" id="WP_005306907.1">
    <property type="nucleotide sequence ID" value="NZ_CAWMOB010000001.1"/>
</dbReference>
<evidence type="ECO:0000256" key="8">
    <source>
        <dbReference type="ARBA" id="ARBA00023004"/>
    </source>
</evidence>
<comment type="similarity">
    <text evidence="2">Belongs to the ABC transporter superfamily.</text>
</comment>
<dbReference type="SUPFAM" id="SSF52540">
    <property type="entry name" value="P-loop containing nucleoside triphosphate hydrolases"/>
    <property type="match status" value="1"/>
</dbReference>
<comment type="subcellular location">
    <subcellularLocation>
        <location evidence="1">Cell membrane</location>
        <topology evidence="1">Peripheral membrane protein</topology>
    </subcellularLocation>
</comment>
<accession>K1K4S4</accession>
<dbReference type="PANTHER" id="PTHR42771:SF3">
    <property type="entry name" value="PETROBACTIN IMPORT ATP-BINDING PROTEIN YCLP"/>
    <property type="match status" value="1"/>
</dbReference>
<keyword evidence="12" id="KW-1185">Reference proteome</keyword>
<keyword evidence="4" id="KW-1003">Cell membrane</keyword>
<evidence type="ECO:0000313" key="11">
    <source>
        <dbReference type="EMBL" id="EKB26759.1"/>
    </source>
</evidence>
<dbReference type="PROSITE" id="PS50893">
    <property type="entry name" value="ABC_TRANSPORTER_2"/>
    <property type="match status" value="1"/>
</dbReference>
<dbReference type="AlphaFoldDB" id="K1K4S4"/>
<keyword evidence="10" id="KW-0472">Membrane</keyword>
<dbReference type="InterPro" id="IPR051535">
    <property type="entry name" value="Siderophore_ABC-ATPase"/>
</dbReference>
<dbReference type="Gene3D" id="3.40.50.300">
    <property type="entry name" value="P-loop containing nucleotide triphosphate hydrolases"/>
    <property type="match status" value="1"/>
</dbReference>
<sequence length="260" mass="28676">MISLEQVHQRYGDRAVLRDITVDFPAGRVTSLIGPNGAGKSTLLMAMARLLPISQGRIRLGGTDLHRFTARDYAKRVATLRQSPDVGLRLTVDELVAFGRFPYSQGNLTREDRIAVDEAIDFLSLAPLRRAYLDELSGGQRQLAYLAMTVAQQTDCLLLDEPLNNLDMKHAVQLMQAIRRLSDEQGRTLILVVHDINFAANYSDHIVAMKGGALAGSGPVAEMVTPANLEALYDLRFDILPSQRGLLCNYFNPTPSGELL</sequence>
<evidence type="ECO:0000256" key="7">
    <source>
        <dbReference type="ARBA" id="ARBA00022840"/>
    </source>
</evidence>
<keyword evidence="9" id="KW-0406">Ion transport</keyword>
<accession>A0A3N6WFA0</accession>
<dbReference type="GO" id="GO:0006826">
    <property type="term" value="P:iron ion transport"/>
    <property type="evidence" value="ECO:0007669"/>
    <property type="project" value="UniProtKB-KW"/>
</dbReference>
<evidence type="ECO:0000256" key="5">
    <source>
        <dbReference type="ARBA" id="ARBA00022496"/>
    </source>
</evidence>
<evidence type="ECO:0000256" key="1">
    <source>
        <dbReference type="ARBA" id="ARBA00004202"/>
    </source>
</evidence>
<dbReference type="CDD" id="cd03214">
    <property type="entry name" value="ABC_Iron-Siderophores_B12_Hemin"/>
    <property type="match status" value="1"/>
</dbReference>
<dbReference type="Pfam" id="PF00005">
    <property type="entry name" value="ABC_tran"/>
    <property type="match status" value="1"/>
</dbReference>
<evidence type="ECO:0000256" key="4">
    <source>
        <dbReference type="ARBA" id="ARBA00022475"/>
    </source>
</evidence>
<keyword evidence="7" id="KW-0067">ATP-binding</keyword>
<dbReference type="InterPro" id="IPR003593">
    <property type="entry name" value="AAA+_ATPase"/>
</dbReference>
<evidence type="ECO:0000256" key="2">
    <source>
        <dbReference type="ARBA" id="ARBA00005417"/>
    </source>
</evidence>
<evidence type="ECO:0000256" key="9">
    <source>
        <dbReference type="ARBA" id="ARBA00023065"/>
    </source>
</evidence>
<proteinExistence type="inferred from homology"/>
<evidence type="ECO:0000313" key="12">
    <source>
        <dbReference type="Proteomes" id="UP000005149"/>
    </source>
</evidence>